<organism evidence="5 6">
    <name type="scientific">Cinchona calisaya</name>
    <dbReference type="NCBI Taxonomy" id="153742"/>
    <lineage>
        <taxon>Eukaryota</taxon>
        <taxon>Viridiplantae</taxon>
        <taxon>Streptophyta</taxon>
        <taxon>Embryophyta</taxon>
        <taxon>Tracheophyta</taxon>
        <taxon>Spermatophyta</taxon>
        <taxon>Magnoliopsida</taxon>
        <taxon>eudicotyledons</taxon>
        <taxon>Gunneridae</taxon>
        <taxon>Pentapetalae</taxon>
        <taxon>asterids</taxon>
        <taxon>lamiids</taxon>
        <taxon>Gentianales</taxon>
        <taxon>Rubiaceae</taxon>
        <taxon>Cinchonoideae</taxon>
        <taxon>Cinchoneae</taxon>
        <taxon>Cinchona</taxon>
    </lineage>
</organism>
<accession>A0ABD2XYN2</accession>
<evidence type="ECO:0000256" key="2">
    <source>
        <dbReference type="ARBA" id="ARBA00023242"/>
    </source>
</evidence>
<protein>
    <recommendedName>
        <fullName evidence="4">RFTS domain-containing protein</fullName>
    </recommendedName>
</protein>
<evidence type="ECO:0000313" key="6">
    <source>
        <dbReference type="Proteomes" id="UP001630127"/>
    </source>
</evidence>
<dbReference type="AlphaFoldDB" id="A0ABD2XYN2"/>
<name>A0ABD2XYN2_9GENT</name>
<keyword evidence="2" id="KW-0539">Nucleus</keyword>
<evidence type="ECO:0000256" key="3">
    <source>
        <dbReference type="SAM" id="MobiDB-lite"/>
    </source>
</evidence>
<feature type="domain" description="RFTS" evidence="4">
    <location>
        <begin position="106"/>
        <end position="240"/>
    </location>
</feature>
<evidence type="ECO:0000259" key="4">
    <source>
        <dbReference type="Pfam" id="PF12047"/>
    </source>
</evidence>
<proteinExistence type="predicted"/>
<dbReference type="EMBL" id="JBJUIK010000016">
    <property type="protein sequence ID" value="KAL3500003.1"/>
    <property type="molecule type" value="Genomic_DNA"/>
</dbReference>
<gene>
    <name evidence="5" type="ORF">ACH5RR_039096</name>
</gene>
<dbReference type="Pfam" id="PF12047">
    <property type="entry name" value="DNMT1-RFD"/>
    <property type="match status" value="1"/>
</dbReference>
<dbReference type="GO" id="GO:0005634">
    <property type="term" value="C:nucleus"/>
    <property type="evidence" value="ECO:0007669"/>
    <property type="project" value="UniProtKB-SubCell"/>
</dbReference>
<evidence type="ECO:0000313" key="5">
    <source>
        <dbReference type="EMBL" id="KAL3500003.1"/>
    </source>
</evidence>
<feature type="compositionally biased region" description="Basic residues" evidence="3">
    <location>
        <begin position="21"/>
        <end position="35"/>
    </location>
</feature>
<feature type="compositionally biased region" description="Basic and acidic residues" evidence="3">
    <location>
        <begin position="11"/>
        <end position="20"/>
    </location>
</feature>
<feature type="region of interest" description="Disordered" evidence="3">
    <location>
        <begin position="1"/>
        <end position="48"/>
    </location>
</feature>
<comment type="subcellular location">
    <subcellularLocation>
        <location evidence="1">Nucleus</location>
    </subcellularLocation>
</comment>
<comment type="caution">
    <text evidence="5">The sequence shown here is derived from an EMBL/GenBank/DDBJ whole genome shotgun (WGS) entry which is preliminary data.</text>
</comment>
<reference evidence="5 6" key="1">
    <citation type="submission" date="2024-11" db="EMBL/GenBank/DDBJ databases">
        <title>A near-complete genome assembly of Cinchona calisaya.</title>
        <authorList>
            <person name="Lian D.C."/>
            <person name="Zhao X.W."/>
            <person name="Wei L."/>
        </authorList>
    </citation>
    <scope>NUCLEOTIDE SEQUENCE [LARGE SCALE GENOMIC DNA]</scope>
    <source>
        <tissue evidence="5">Nenye</tissue>
    </source>
</reference>
<sequence length="386" mass="43225">MGSVALIDPPGLHDDYDDGVKKKKNKPGPSSKKKASNAEIKEKKRSSSCITEELTSRKIPKQFPACLDFKEVPLDMSKKLEVIEMKKDQSVEEEAIAIRLTAGQEDGRPCRRLVDYIFHSSDGIPQPFEMLEVDDVFISGLILPLEDSVDKEKAIGVRSEGFGRIEEWAISGYEDGSPVIWVSTHIADYDCLMPSGCYKKHYDQFFAKASASVEVYKKLSISARGNPDLTLDGLLAGVVRAMSDMKCFSGVASIREFVISQGEFIYNQLIGLDEISKKTDQLFLELPVLAALRDECRERPNLAQAKVGSAYRNSKIGSEERHGNYMNHQSVSSNCPLEEDEDLKLARLLHDEEYWHSMKPKESQGSYSQSIFGATWTCVNAYQTRV</sequence>
<evidence type="ECO:0000256" key="1">
    <source>
        <dbReference type="ARBA" id="ARBA00004123"/>
    </source>
</evidence>
<dbReference type="InterPro" id="IPR022702">
    <property type="entry name" value="Cytosine_MeTrfase1_RFD"/>
</dbReference>
<dbReference type="Proteomes" id="UP001630127">
    <property type="component" value="Unassembled WGS sequence"/>
</dbReference>
<keyword evidence="6" id="KW-1185">Reference proteome</keyword>